<dbReference type="InterPro" id="IPR041489">
    <property type="entry name" value="PDZ_6"/>
</dbReference>
<evidence type="ECO:0000256" key="7">
    <source>
        <dbReference type="ARBA" id="ARBA00051784"/>
    </source>
</evidence>
<evidence type="ECO:0000256" key="6">
    <source>
        <dbReference type="ARBA" id="ARBA00023078"/>
    </source>
</evidence>
<dbReference type="AlphaFoldDB" id="A0A803MY45"/>
<dbReference type="InterPro" id="IPR017499">
    <property type="entry name" value="Thf1"/>
</dbReference>
<comment type="catalytic activity">
    <reaction evidence="7">
        <text>The enzyme shows specific recognition of a C-terminal tripeptide, Xaa-Yaa-Zaa, in which Xaa is preferably Ala or Leu, Yaa is preferably Ala or Tyr, and Zaa is preferably Ala, but then cleaves at a variable distance from the C-terminus. A typical cleavage is -Ala-Ala-|-Arg-Ala-Ala-Lys-Glu-Asn-Tyr-Ala-Leu-Ala-Ala.</text>
        <dbReference type="EC" id="3.4.21.102"/>
    </reaction>
</comment>
<evidence type="ECO:0000313" key="12">
    <source>
        <dbReference type="Proteomes" id="UP000596660"/>
    </source>
</evidence>
<dbReference type="Pfam" id="PF03572">
    <property type="entry name" value="Peptidase_S41"/>
    <property type="match status" value="1"/>
</dbReference>
<dbReference type="FunFam" id="3.30.750.44:FF:000010">
    <property type="entry name" value="Carboxyl-terminal-processing peptidase 1 chloroplastic"/>
    <property type="match status" value="1"/>
</dbReference>
<dbReference type="GO" id="GO:0004252">
    <property type="term" value="F:serine-type endopeptidase activity"/>
    <property type="evidence" value="ECO:0007669"/>
    <property type="project" value="UniProtKB-EC"/>
</dbReference>
<dbReference type="PROSITE" id="PS50106">
    <property type="entry name" value="PDZ"/>
    <property type="match status" value="1"/>
</dbReference>
<dbReference type="InterPro" id="IPR036034">
    <property type="entry name" value="PDZ_sf"/>
</dbReference>
<dbReference type="FunFam" id="3.30.750.44:FF:000002">
    <property type="entry name" value="carboxyl-terminal-processing peptidase 2, chloroplastic"/>
    <property type="match status" value="1"/>
</dbReference>
<dbReference type="PANTHER" id="PTHR32060">
    <property type="entry name" value="TAIL-SPECIFIC PROTEASE"/>
    <property type="match status" value="1"/>
</dbReference>
<sequence>MAAVTSLSFSALSQPFERKLSFSSTRTFESIRLRCNSSSDLSAASSGFVIQCMSSTSAITETPTISETKLNFLKAYKRPIPSIYNNVLQELFVQQHLMRYKRTYRYDPVFALGFVTIYDQLMEEYPSDEDRSAIFEAYIRALNEDPEQYRKDAQKLEEWARTQTWTSLVGFSSREGEIEDILKEITARAGGNGGFSYSRFFAAGLFRLLELANASEPTILEKVLSLKCAPTKIAEFHIWHVLLRKLNHACDAIVGIPNFCRSCQLDLWPRWKSHKRLFQNGLSTIRSHEYSAGSLSEENRLFLEAWRTLDRAYVDKTFNGQSWFRYRENALRNEPMNSREETYSAIRKMISTLNDPFTRFLEPEKLKNLRSGTQSSLTGVGISIGPTTFDRSSTGVVVISAAPGGPASRAGILPGDIILAIDGTSTEGMGIYEAANILQGPDGSSVELTIRSKDELKHVGLKRERVTLNPVKSRLCEMPGSAKDTPQKVGYIKLMSFTQNASDAVKEAIETLRSNDVNAFVLDLRDNSGGLFPEGIETAKIWLNKGVIVYICDSRGVRDIYDVEGSDAIAASEPLAVLVNKGTASASEILAGALKDNKRAVVFGEPTYGKGKIQSVFELSDGSGLAVTVARYETPAHTDIDKVGIKPDHPLPASFPKDENDFCTCVQDPSSACYLNGAHLFSR</sequence>
<evidence type="ECO:0000256" key="3">
    <source>
        <dbReference type="ARBA" id="ARBA00022670"/>
    </source>
</evidence>
<dbReference type="EC" id="3.4.21.102" evidence="9"/>
<protein>
    <recommendedName>
        <fullName evidence="9">C-terminal processing peptidase</fullName>
        <ecNumber evidence="9">3.4.21.102</ecNumber>
    </recommendedName>
</protein>
<feature type="domain" description="PDZ" evidence="10">
    <location>
        <begin position="366"/>
        <end position="453"/>
    </location>
</feature>
<keyword evidence="6" id="KW-0793">Thylakoid</keyword>
<dbReference type="Proteomes" id="UP000596660">
    <property type="component" value="Unplaced"/>
</dbReference>
<dbReference type="FunFam" id="2.30.42.10:FF:000063">
    <property type="entry name" value="Peptidase, S41 family"/>
    <property type="match status" value="1"/>
</dbReference>
<keyword evidence="4" id="KW-0378">Hydrolase</keyword>
<dbReference type="Gene3D" id="3.30.750.44">
    <property type="match status" value="1"/>
</dbReference>
<comment type="subcellular location">
    <subcellularLocation>
        <location evidence="1">Plastid</location>
        <location evidence="1">Chloroplast thylakoid lumen</location>
    </subcellularLocation>
</comment>
<dbReference type="Pfam" id="PF11264">
    <property type="entry name" value="ThylakoidFormat"/>
    <property type="match status" value="1"/>
</dbReference>
<dbReference type="GO" id="GO:0006508">
    <property type="term" value="P:proteolysis"/>
    <property type="evidence" value="ECO:0007669"/>
    <property type="project" value="UniProtKB-KW"/>
</dbReference>
<dbReference type="Pfam" id="PF17820">
    <property type="entry name" value="PDZ_6"/>
    <property type="match status" value="1"/>
</dbReference>
<evidence type="ECO:0000256" key="8">
    <source>
        <dbReference type="ARBA" id="ARBA00060065"/>
    </source>
</evidence>
<dbReference type="CDD" id="cd07560">
    <property type="entry name" value="Peptidase_S41_CPP"/>
    <property type="match status" value="1"/>
</dbReference>
<dbReference type="InterPro" id="IPR001478">
    <property type="entry name" value="PDZ"/>
</dbReference>
<dbReference type="Gene3D" id="2.30.42.10">
    <property type="match status" value="1"/>
</dbReference>
<dbReference type="SMART" id="SM00228">
    <property type="entry name" value="PDZ"/>
    <property type="match status" value="1"/>
</dbReference>
<dbReference type="Gene3D" id="3.90.226.10">
    <property type="entry name" value="2-enoyl-CoA Hydratase, Chain A, domain 1"/>
    <property type="match status" value="1"/>
</dbReference>
<dbReference type="SUPFAM" id="SSF50156">
    <property type="entry name" value="PDZ domain-like"/>
    <property type="match status" value="1"/>
</dbReference>
<dbReference type="GO" id="GO:0010207">
    <property type="term" value="P:photosystem II assembly"/>
    <property type="evidence" value="ECO:0007669"/>
    <property type="project" value="InterPro"/>
</dbReference>
<evidence type="ECO:0000256" key="2">
    <source>
        <dbReference type="ARBA" id="ARBA00009179"/>
    </source>
</evidence>
<dbReference type="RefSeq" id="XP_021776459.1">
    <property type="nucleotide sequence ID" value="XM_021920767.1"/>
</dbReference>
<dbReference type="InterPro" id="IPR005151">
    <property type="entry name" value="Tail-specific_protease"/>
</dbReference>
<reference evidence="11" key="1">
    <citation type="journal article" date="2017" name="Nature">
        <title>The genome of Chenopodium quinoa.</title>
        <authorList>
            <person name="Jarvis D.E."/>
            <person name="Ho Y.S."/>
            <person name="Lightfoot D.J."/>
            <person name="Schmoeckel S.M."/>
            <person name="Li B."/>
            <person name="Borm T.J.A."/>
            <person name="Ohyanagi H."/>
            <person name="Mineta K."/>
            <person name="Michell C.T."/>
            <person name="Saber N."/>
            <person name="Kharbatia N.M."/>
            <person name="Rupper R.R."/>
            <person name="Sharp A.R."/>
            <person name="Dally N."/>
            <person name="Boughton B.A."/>
            <person name="Woo Y.H."/>
            <person name="Gao G."/>
            <person name="Schijlen E.G.W.M."/>
            <person name="Guo X."/>
            <person name="Momin A.A."/>
            <person name="Negrao S."/>
            <person name="Al-Babili S."/>
            <person name="Gehring C."/>
            <person name="Roessner U."/>
            <person name="Jung C."/>
            <person name="Murphy K."/>
            <person name="Arold S.T."/>
            <person name="Gojobori T."/>
            <person name="van der Linden C.G."/>
            <person name="van Loo E.N."/>
            <person name="Jellen E.N."/>
            <person name="Maughan P.J."/>
            <person name="Tester M."/>
        </authorList>
    </citation>
    <scope>NUCLEOTIDE SEQUENCE [LARGE SCALE GENOMIC DNA]</scope>
    <source>
        <strain evidence="11">cv. PI 614886</strain>
    </source>
</reference>
<evidence type="ECO:0000256" key="4">
    <source>
        <dbReference type="ARBA" id="ARBA00022801"/>
    </source>
</evidence>
<accession>A0A803MY45</accession>
<dbReference type="InterPro" id="IPR004447">
    <property type="entry name" value="Peptidase_S41A"/>
</dbReference>
<keyword evidence="3" id="KW-0645">Protease</keyword>
<evidence type="ECO:0000256" key="5">
    <source>
        <dbReference type="ARBA" id="ARBA00022825"/>
    </source>
</evidence>
<evidence type="ECO:0000256" key="9">
    <source>
        <dbReference type="ARBA" id="ARBA00066637"/>
    </source>
</evidence>
<dbReference type="PANTHER" id="PTHR32060:SF7">
    <property type="entry name" value="CARBOXYL-TERMINAL-PROCESSING PEPTIDASE 2, CHLOROPLASTIC"/>
    <property type="match status" value="1"/>
</dbReference>
<dbReference type="GeneID" id="110740286"/>
<dbReference type="EnsemblPlants" id="AUR62037125-RA">
    <property type="protein sequence ID" value="AUR62037125-RA:cds"/>
    <property type="gene ID" value="AUR62037125"/>
</dbReference>
<comment type="similarity">
    <text evidence="2">Belongs to the peptidase S41A family.</text>
</comment>
<dbReference type="SUPFAM" id="SSF52096">
    <property type="entry name" value="ClpP/crotonase"/>
    <property type="match status" value="1"/>
</dbReference>
<dbReference type="CDD" id="cd06782">
    <property type="entry name" value="cpPDZ_CPP-like"/>
    <property type="match status" value="1"/>
</dbReference>
<dbReference type="SMART" id="SM00245">
    <property type="entry name" value="TSPc"/>
    <property type="match status" value="1"/>
</dbReference>
<evidence type="ECO:0000259" key="10">
    <source>
        <dbReference type="PROSITE" id="PS50106"/>
    </source>
</evidence>
<gene>
    <name evidence="11" type="primary">LOC110740286</name>
</gene>
<comment type="function">
    <text evidence="8">Protease involved in the C-terminal processing of the chloroplastic D1 protein of photosystem II. This proteolytic processing is necessary to allow the light-driven assembly of the tetranuclear manganese cluster, which is responsible for photosynthetic water oxidation.</text>
</comment>
<dbReference type="FunFam" id="3.90.226.10:FF:000043">
    <property type="entry name" value="carboxyl-terminal-processing peptidase 2, chloroplastic"/>
    <property type="match status" value="1"/>
</dbReference>
<keyword evidence="12" id="KW-1185">Reference proteome</keyword>
<evidence type="ECO:0000313" key="11">
    <source>
        <dbReference type="EnsemblPlants" id="AUR62037125-RA:cds"/>
    </source>
</evidence>
<dbReference type="NCBIfam" id="TIGR00225">
    <property type="entry name" value="prc"/>
    <property type="match status" value="1"/>
</dbReference>
<reference evidence="11" key="2">
    <citation type="submission" date="2021-03" db="UniProtKB">
        <authorList>
            <consortium name="EnsemblPlants"/>
        </authorList>
    </citation>
    <scope>IDENTIFICATION</scope>
</reference>
<proteinExistence type="inferred from homology"/>
<dbReference type="InterPro" id="IPR029045">
    <property type="entry name" value="ClpP/crotonase-like_dom_sf"/>
</dbReference>
<organism evidence="11 12">
    <name type="scientific">Chenopodium quinoa</name>
    <name type="common">Quinoa</name>
    <dbReference type="NCBI Taxonomy" id="63459"/>
    <lineage>
        <taxon>Eukaryota</taxon>
        <taxon>Viridiplantae</taxon>
        <taxon>Streptophyta</taxon>
        <taxon>Embryophyta</taxon>
        <taxon>Tracheophyta</taxon>
        <taxon>Spermatophyta</taxon>
        <taxon>Magnoliopsida</taxon>
        <taxon>eudicotyledons</taxon>
        <taxon>Gunneridae</taxon>
        <taxon>Pentapetalae</taxon>
        <taxon>Caryophyllales</taxon>
        <taxon>Chenopodiaceae</taxon>
        <taxon>Chenopodioideae</taxon>
        <taxon>Atripliceae</taxon>
        <taxon>Chenopodium</taxon>
    </lineage>
</organism>
<dbReference type="Gramene" id="AUR62037125-RA">
    <property type="protein sequence ID" value="AUR62037125-RA:cds"/>
    <property type="gene ID" value="AUR62037125"/>
</dbReference>
<dbReference type="GO" id="GO:0009543">
    <property type="term" value="C:chloroplast thylakoid lumen"/>
    <property type="evidence" value="ECO:0007669"/>
    <property type="project" value="UniProtKB-SubCell"/>
</dbReference>
<evidence type="ECO:0000256" key="1">
    <source>
        <dbReference type="ARBA" id="ARBA00004456"/>
    </source>
</evidence>
<keyword evidence="5" id="KW-0720">Serine protease</keyword>
<name>A0A803MY45_CHEQI</name>